<dbReference type="InterPro" id="IPR019575">
    <property type="entry name" value="Nuop51_4Fe4S-bd"/>
</dbReference>
<accession>A0ABV7GD30</accession>
<dbReference type="EMBL" id="JBHRTD010000012">
    <property type="protein sequence ID" value="MFC3138406.1"/>
    <property type="molecule type" value="Genomic_DNA"/>
</dbReference>
<evidence type="ECO:0000256" key="4">
    <source>
        <dbReference type="ARBA" id="ARBA00022485"/>
    </source>
</evidence>
<sequence>MKHSNNGDAGIWKSASGKGRKGPKGRQLDAAAYNQVVALLGDMPKRRDLLIEYLHRIQDAFNGLQKKHLKALGEWLNLPESEVAGVASFYSHFDLLDDDQHLPEITLRVCNSLSCCLAGSDRLAGELQQACDPNTVRVLRAPCMGRCNLAPTVSVGRTHIDNATPDKVIQAITGKQFEPRLPDYECLEQYLLDGGYQVFKSLQQGDVSAQSLEQQVLDSGLRGMGGAGFPSGRKWSAVRSEPGPRYMAVNADEGEPGTFKDRYYLESRPHLVLEGMLLAALAVEAEKIYIYVRDEYPVALKILEIELHSLQQQGLIPCDWVELRRGAGAYICGEESAMIESIEGKRGLPRHRPPYVAQQGLFGLPTLVHNVETLYWTARICREGPSVLADVEHNGRNGLRTYSVSGRVNNPGIYMLPSGSTITDIIAAAGGMLSGHTFTAYQPGGPASGILPASQNNVPLDFDTLQPLGSLIGSAAVVILSDKDSVKAAAINMLEFFHHESCGQCTPCRVGCGKAVSLMKMEHWDKALLEELGSVMTDASICGLGQAAPNPFRTVIRYFPDEVSKDAD</sequence>
<dbReference type="Gene3D" id="3.10.20.600">
    <property type="match status" value="1"/>
</dbReference>
<keyword evidence="13" id="KW-1185">Reference proteome</keyword>
<organism evidence="12 13">
    <name type="scientific">Shewanella submarina</name>
    <dbReference type="NCBI Taxonomy" id="2016376"/>
    <lineage>
        <taxon>Bacteria</taxon>
        <taxon>Pseudomonadati</taxon>
        <taxon>Pseudomonadota</taxon>
        <taxon>Gammaproteobacteria</taxon>
        <taxon>Alteromonadales</taxon>
        <taxon>Shewanellaceae</taxon>
        <taxon>Shewanella</taxon>
    </lineage>
</organism>
<keyword evidence="5" id="KW-0479">Metal-binding</keyword>
<evidence type="ECO:0000256" key="7">
    <source>
        <dbReference type="ARBA" id="ARBA00023014"/>
    </source>
</evidence>
<feature type="region of interest" description="Disordered" evidence="10">
    <location>
        <begin position="1"/>
        <end position="26"/>
    </location>
</feature>
<dbReference type="PANTHER" id="PTHR43578:SF3">
    <property type="entry name" value="NADH-QUINONE OXIDOREDUCTASE SUBUNIT F"/>
    <property type="match status" value="1"/>
</dbReference>
<dbReference type="PANTHER" id="PTHR43578">
    <property type="entry name" value="NADH-QUINONE OXIDOREDUCTASE SUBUNIT F"/>
    <property type="match status" value="1"/>
</dbReference>
<keyword evidence="4" id="KW-0004">4Fe-4S</keyword>
<dbReference type="Pfam" id="PF01512">
    <property type="entry name" value="Complex1_51K"/>
    <property type="match status" value="1"/>
</dbReference>
<evidence type="ECO:0000256" key="1">
    <source>
        <dbReference type="ARBA" id="ARBA00001917"/>
    </source>
</evidence>
<dbReference type="InterPro" id="IPR037207">
    <property type="entry name" value="Nuop51_4Fe4S-bd_sf"/>
</dbReference>
<dbReference type="SMART" id="SM00928">
    <property type="entry name" value="NADH_4Fe-4S"/>
    <property type="match status" value="1"/>
</dbReference>
<dbReference type="Proteomes" id="UP001595621">
    <property type="component" value="Unassembled WGS sequence"/>
</dbReference>
<dbReference type="PROSITE" id="PS00645">
    <property type="entry name" value="COMPLEX1_51K_2"/>
    <property type="match status" value="1"/>
</dbReference>
<dbReference type="InterPro" id="IPR041921">
    <property type="entry name" value="NuoE_N"/>
</dbReference>
<evidence type="ECO:0000256" key="8">
    <source>
        <dbReference type="ARBA" id="ARBA00031578"/>
    </source>
</evidence>
<protein>
    <recommendedName>
        <fullName evidence="3">NADH-quinone oxidoreductase subunit F</fullName>
    </recommendedName>
    <alternativeName>
        <fullName evidence="8">NADH dehydrogenase I subunit F</fullName>
    </alternativeName>
    <alternativeName>
        <fullName evidence="9">NDH-1 subunit F</fullName>
    </alternativeName>
</protein>
<dbReference type="SUPFAM" id="SSF142984">
    <property type="entry name" value="Nqo1 middle domain-like"/>
    <property type="match status" value="1"/>
</dbReference>
<evidence type="ECO:0000256" key="5">
    <source>
        <dbReference type="ARBA" id="ARBA00022723"/>
    </source>
</evidence>
<evidence type="ECO:0000256" key="2">
    <source>
        <dbReference type="ARBA" id="ARBA00007523"/>
    </source>
</evidence>
<dbReference type="Pfam" id="PF01257">
    <property type="entry name" value="2Fe-2S_thioredx"/>
    <property type="match status" value="1"/>
</dbReference>
<dbReference type="InterPro" id="IPR011538">
    <property type="entry name" value="Nuo51_FMN-bd"/>
</dbReference>
<dbReference type="SUPFAM" id="SSF52833">
    <property type="entry name" value="Thioredoxin-like"/>
    <property type="match status" value="1"/>
</dbReference>
<evidence type="ECO:0000256" key="10">
    <source>
        <dbReference type="SAM" id="MobiDB-lite"/>
    </source>
</evidence>
<dbReference type="RefSeq" id="WP_248935641.1">
    <property type="nucleotide sequence ID" value="NZ_JAKILF010000003.1"/>
</dbReference>
<evidence type="ECO:0000313" key="13">
    <source>
        <dbReference type="Proteomes" id="UP001595621"/>
    </source>
</evidence>
<dbReference type="Gene3D" id="1.10.10.1590">
    <property type="entry name" value="NADH-quinone oxidoreductase subunit E"/>
    <property type="match status" value="1"/>
</dbReference>
<dbReference type="CDD" id="cd03082">
    <property type="entry name" value="TRX_Fd_NuoE_W_FDH_beta"/>
    <property type="match status" value="1"/>
</dbReference>
<dbReference type="Pfam" id="PF10531">
    <property type="entry name" value="SLBB"/>
    <property type="match status" value="1"/>
</dbReference>
<gene>
    <name evidence="12" type="ORF">ACFOE0_09445</name>
</gene>
<keyword evidence="7" id="KW-0411">Iron-sulfur</keyword>
<dbReference type="SUPFAM" id="SSF140490">
    <property type="entry name" value="Nqo1C-terminal domain-like"/>
    <property type="match status" value="1"/>
</dbReference>
<dbReference type="PROSITE" id="PS00644">
    <property type="entry name" value="COMPLEX1_51K_1"/>
    <property type="match status" value="1"/>
</dbReference>
<name>A0ABV7GD30_9GAMM</name>
<evidence type="ECO:0000259" key="11">
    <source>
        <dbReference type="SMART" id="SM00928"/>
    </source>
</evidence>
<dbReference type="Gene3D" id="3.40.30.10">
    <property type="entry name" value="Glutaredoxin"/>
    <property type="match status" value="1"/>
</dbReference>
<dbReference type="InterPro" id="IPR001949">
    <property type="entry name" value="NADH-UbQ_OxRdtase_51kDa_CS"/>
</dbReference>
<comment type="cofactor">
    <cofactor evidence="1">
        <name>FMN</name>
        <dbReference type="ChEBI" id="CHEBI:58210"/>
    </cofactor>
</comment>
<evidence type="ECO:0000256" key="9">
    <source>
        <dbReference type="ARBA" id="ARBA00032787"/>
    </source>
</evidence>
<dbReference type="SUPFAM" id="SSF142019">
    <property type="entry name" value="Nqo1 FMN-binding domain-like"/>
    <property type="match status" value="1"/>
</dbReference>
<reference evidence="13" key="1">
    <citation type="journal article" date="2019" name="Int. J. Syst. Evol. Microbiol.">
        <title>The Global Catalogue of Microorganisms (GCM) 10K type strain sequencing project: providing services to taxonomists for standard genome sequencing and annotation.</title>
        <authorList>
            <consortium name="The Broad Institute Genomics Platform"/>
            <consortium name="The Broad Institute Genome Sequencing Center for Infectious Disease"/>
            <person name="Wu L."/>
            <person name="Ma J."/>
        </authorList>
    </citation>
    <scope>NUCLEOTIDE SEQUENCE [LARGE SCALE GENOMIC DNA]</scope>
    <source>
        <strain evidence="13">KCTC 52277</strain>
    </source>
</reference>
<comment type="similarity">
    <text evidence="2">Belongs to the complex I 51 kDa subunit family.</text>
</comment>
<evidence type="ECO:0000313" key="12">
    <source>
        <dbReference type="EMBL" id="MFC3138406.1"/>
    </source>
</evidence>
<dbReference type="InterPro" id="IPR036249">
    <property type="entry name" value="Thioredoxin-like_sf"/>
</dbReference>
<feature type="domain" description="NADH-ubiquinone oxidoreductase 51kDa subunit iron-sulphur binding" evidence="11">
    <location>
        <begin position="487"/>
        <end position="532"/>
    </location>
</feature>
<dbReference type="InterPro" id="IPR037225">
    <property type="entry name" value="Nuo51_FMN-bd_sf"/>
</dbReference>
<comment type="caution">
    <text evidence="12">The sequence shown here is derived from an EMBL/GenBank/DDBJ whole genome shotgun (WGS) entry which is preliminary data.</text>
</comment>
<evidence type="ECO:0000256" key="6">
    <source>
        <dbReference type="ARBA" id="ARBA00023004"/>
    </source>
</evidence>
<dbReference type="Pfam" id="PF10589">
    <property type="entry name" value="NADH_4Fe-4S"/>
    <property type="match status" value="1"/>
</dbReference>
<evidence type="ECO:0000256" key="3">
    <source>
        <dbReference type="ARBA" id="ARBA00019901"/>
    </source>
</evidence>
<dbReference type="Gene3D" id="3.40.50.11540">
    <property type="entry name" value="NADH-ubiquinone oxidoreductase 51kDa subunit"/>
    <property type="match status" value="1"/>
</dbReference>
<dbReference type="InterPro" id="IPR019554">
    <property type="entry name" value="Soluble_ligand-bd"/>
</dbReference>
<dbReference type="Gene3D" id="1.20.1440.230">
    <property type="entry name" value="NADH-ubiquinone oxidoreductase 51kDa subunit, iron-sulphur binding domain"/>
    <property type="match status" value="1"/>
</dbReference>
<keyword evidence="6" id="KW-0408">Iron</keyword>
<proteinExistence type="inferred from homology"/>